<evidence type="ECO:0000313" key="2">
    <source>
        <dbReference type="Proteomes" id="UP001165065"/>
    </source>
</evidence>
<accession>A0A9W7GAQ8</accession>
<gene>
    <name evidence="1" type="ORF">TrCOL_g11875</name>
</gene>
<protein>
    <submittedName>
        <fullName evidence="1">Uncharacterized protein</fullName>
    </submittedName>
</protein>
<dbReference type="OrthoDB" id="10262747at2759"/>
<name>A0A9W7GAQ8_9STRA</name>
<dbReference type="Proteomes" id="UP001165065">
    <property type="component" value="Unassembled WGS sequence"/>
</dbReference>
<reference evidence="2" key="1">
    <citation type="journal article" date="2023" name="Commun. Biol.">
        <title>Genome analysis of Parmales, the sister group of diatoms, reveals the evolutionary specialization of diatoms from phago-mixotrophs to photoautotrophs.</title>
        <authorList>
            <person name="Ban H."/>
            <person name="Sato S."/>
            <person name="Yoshikawa S."/>
            <person name="Yamada K."/>
            <person name="Nakamura Y."/>
            <person name="Ichinomiya M."/>
            <person name="Sato N."/>
            <person name="Blanc-Mathieu R."/>
            <person name="Endo H."/>
            <person name="Kuwata A."/>
            <person name="Ogata H."/>
        </authorList>
    </citation>
    <scope>NUCLEOTIDE SEQUENCE [LARGE SCALE GENOMIC DNA]</scope>
</reference>
<proteinExistence type="predicted"/>
<evidence type="ECO:0000313" key="1">
    <source>
        <dbReference type="EMBL" id="GMI41576.1"/>
    </source>
</evidence>
<organism evidence="1 2">
    <name type="scientific">Triparma columacea</name>
    <dbReference type="NCBI Taxonomy" id="722753"/>
    <lineage>
        <taxon>Eukaryota</taxon>
        <taxon>Sar</taxon>
        <taxon>Stramenopiles</taxon>
        <taxon>Ochrophyta</taxon>
        <taxon>Bolidophyceae</taxon>
        <taxon>Parmales</taxon>
        <taxon>Triparmaceae</taxon>
        <taxon>Triparma</taxon>
    </lineage>
</organism>
<dbReference type="EMBL" id="BRYA01000154">
    <property type="protein sequence ID" value="GMI41576.1"/>
    <property type="molecule type" value="Genomic_DNA"/>
</dbReference>
<comment type="caution">
    <text evidence="1">The sequence shown here is derived from an EMBL/GenBank/DDBJ whole genome shotgun (WGS) entry which is preliminary data.</text>
</comment>
<keyword evidence="2" id="KW-1185">Reference proteome</keyword>
<sequence length="203" mass="22090">MSTLLRTLNTLTRHKPLPSSTSSLISLPSSRYLSTPTSPPSPVTIPEIHDHQTRWGHAIRSISTLYLTSSDFISAASSAASDLYGYNDGTEVIFKPTKATHHPFRPTPESAMSYFVGGSNYPSGYPSEDFGFAINSGKGWSDVTFKNHTVMVVDGLGFAGGVYEFTCATEGEVVTVEYTKGYKRGSDGIVRLFLHHSSVPYKP</sequence>
<dbReference type="AlphaFoldDB" id="A0A9W7GAQ8"/>
<dbReference type="Gene3D" id="3.10.450.50">
    <property type="match status" value="1"/>
</dbReference>